<feature type="compositionally biased region" description="Polar residues" evidence="1">
    <location>
        <begin position="88"/>
        <end position="101"/>
    </location>
</feature>
<feature type="non-terminal residue" evidence="2">
    <location>
        <position position="1"/>
    </location>
</feature>
<feature type="compositionally biased region" description="Low complexity" evidence="1">
    <location>
        <begin position="151"/>
        <end position="163"/>
    </location>
</feature>
<gene>
    <name evidence="2" type="ORF">PFISCL1PPCAC_12498</name>
</gene>
<protein>
    <submittedName>
        <fullName evidence="2">Uncharacterized protein</fullName>
    </submittedName>
</protein>
<feature type="region of interest" description="Disordered" evidence="1">
    <location>
        <begin position="79"/>
        <end position="169"/>
    </location>
</feature>
<evidence type="ECO:0000313" key="3">
    <source>
        <dbReference type="Proteomes" id="UP001432322"/>
    </source>
</evidence>
<dbReference type="EMBL" id="BTSY01000003">
    <property type="protein sequence ID" value="GMT21201.1"/>
    <property type="molecule type" value="Genomic_DNA"/>
</dbReference>
<feature type="compositionally biased region" description="Acidic residues" evidence="1">
    <location>
        <begin position="103"/>
        <end position="116"/>
    </location>
</feature>
<sequence length="169" mass="18066">IQAFNFASNEQIGNAATRAIELMQIVMKSGVNSPNVKFLVKSLEMEGNMLMKHDDRKSDSLRDLMYSFCAALGRSIESVEMEKEKESISSTATDTDSLHTNESVEESDHDGGDSDSSDASMDGSDESFHASEMGDDDEEEEDDDSEETESEVAAAGTAAAAGAAGTGFK</sequence>
<feature type="non-terminal residue" evidence="2">
    <location>
        <position position="169"/>
    </location>
</feature>
<feature type="compositionally biased region" description="Acidic residues" evidence="1">
    <location>
        <begin position="133"/>
        <end position="150"/>
    </location>
</feature>
<keyword evidence="3" id="KW-1185">Reference proteome</keyword>
<evidence type="ECO:0000313" key="2">
    <source>
        <dbReference type="EMBL" id="GMT21201.1"/>
    </source>
</evidence>
<proteinExistence type="predicted"/>
<dbReference type="Proteomes" id="UP001432322">
    <property type="component" value="Unassembled WGS sequence"/>
</dbReference>
<name>A0AAV5VRJ7_9BILA</name>
<evidence type="ECO:0000256" key="1">
    <source>
        <dbReference type="SAM" id="MobiDB-lite"/>
    </source>
</evidence>
<comment type="caution">
    <text evidence="2">The sequence shown here is derived from an EMBL/GenBank/DDBJ whole genome shotgun (WGS) entry which is preliminary data.</text>
</comment>
<reference evidence="2" key="1">
    <citation type="submission" date="2023-10" db="EMBL/GenBank/DDBJ databases">
        <title>Genome assembly of Pristionchus species.</title>
        <authorList>
            <person name="Yoshida K."/>
            <person name="Sommer R.J."/>
        </authorList>
    </citation>
    <scope>NUCLEOTIDE SEQUENCE</scope>
    <source>
        <strain evidence="2">RS5133</strain>
    </source>
</reference>
<dbReference type="AlphaFoldDB" id="A0AAV5VRJ7"/>
<accession>A0AAV5VRJ7</accession>
<organism evidence="2 3">
    <name type="scientific">Pristionchus fissidentatus</name>
    <dbReference type="NCBI Taxonomy" id="1538716"/>
    <lineage>
        <taxon>Eukaryota</taxon>
        <taxon>Metazoa</taxon>
        <taxon>Ecdysozoa</taxon>
        <taxon>Nematoda</taxon>
        <taxon>Chromadorea</taxon>
        <taxon>Rhabditida</taxon>
        <taxon>Rhabditina</taxon>
        <taxon>Diplogasteromorpha</taxon>
        <taxon>Diplogasteroidea</taxon>
        <taxon>Neodiplogasteridae</taxon>
        <taxon>Pristionchus</taxon>
    </lineage>
</organism>